<evidence type="ECO:0000256" key="1">
    <source>
        <dbReference type="ARBA" id="ARBA00001947"/>
    </source>
</evidence>
<feature type="transmembrane region" description="Helical" evidence="11">
    <location>
        <begin position="419"/>
        <end position="438"/>
    </location>
</feature>
<dbReference type="Gene3D" id="2.30.42.10">
    <property type="match status" value="2"/>
</dbReference>
<evidence type="ECO:0000256" key="2">
    <source>
        <dbReference type="ARBA" id="ARBA00004141"/>
    </source>
</evidence>
<dbReference type="Proteomes" id="UP000824202">
    <property type="component" value="Unassembled WGS sequence"/>
</dbReference>
<dbReference type="InterPro" id="IPR001478">
    <property type="entry name" value="PDZ"/>
</dbReference>
<feature type="domain" description="PDZ" evidence="12">
    <location>
        <begin position="210"/>
        <end position="285"/>
    </location>
</feature>
<dbReference type="SMART" id="SM00228">
    <property type="entry name" value="PDZ"/>
    <property type="match status" value="1"/>
</dbReference>
<name>A0A9D2ACV7_9BACT</name>
<evidence type="ECO:0000256" key="10">
    <source>
        <dbReference type="ARBA" id="ARBA00023136"/>
    </source>
</evidence>
<feature type="transmembrane region" description="Helical" evidence="11">
    <location>
        <begin position="375"/>
        <end position="407"/>
    </location>
</feature>
<dbReference type="SUPFAM" id="SSF50156">
    <property type="entry name" value="PDZ domain-like"/>
    <property type="match status" value="2"/>
</dbReference>
<dbReference type="GO" id="GO:0046872">
    <property type="term" value="F:metal ion binding"/>
    <property type="evidence" value="ECO:0007669"/>
    <property type="project" value="UniProtKB-KW"/>
</dbReference>
<evidence type="ECO:0000256" key="3">
    <source>
        <dbReference type="ARBA" id="ARBA00007931"/>
    </source>
</evidence>
<keyword evidence="8 11" id="KW-1133">Transmembrane helix</keyword>
<comment type="subcellular location">
    <subcellularLocation>
        <location evidence="2">Membrane</location>
        <topology evidence="2">Multi-pass membrane protein</topology>
    </subcellularLocation>
</comment>
<evidence type="ECO:0000256" key="5">
    <source>
        <dbReference type="ARBA" id="ARBA00022692"/>
    </source>
</evidence>
<sequence length="448" mass="50422">MEIFVKIVQFVLSLSILVICHEMGHFLFAKLFKTRVEKFYIFFNPWFSLFKFKRGETEYGMGWLPLGGYVKIAGMIDESMDTEQMKQPAQPWEFRSKPAWQRLLIMVGGVLMNVIVAFMIYIGILYTWGETYLPAKNVTYGVVCDPIFTEMGVEKGDIIVALDHRELERFTDILPELLLEKPQTMQVLRNGQEVSLQVPDDLVANLLELSSRSFSLNPLLTPRYPVNGVVIGDFADYSVAYDAGMRKGDTVLAVNGQGFRFYDEFTDAVEANKGKEVTATVLRGTDTLAYTFTLGNDGKFGIYVSLPPVPFEYVTKDYTLWEAIPAGVKMGVDQLGSYVQQLKLLFSQGETAVKSVGGFATIANVFPGMWSWPDFWSLTALISIMLAVVNILPIPALDGGHVLFLLYEVITRRKPSDRFMEYAQIAGMVFIFGLFILANVNDIIKIFG</sequence>
<evidence type="ECO:0000256" key="8">
    <source>
        <dbReference type="ARBA" id="ARBA00022989"/>
    </source>
</evidence>
<keyword evidence="9 11" id="KW-0482">Metalloprotease</keyword>
<dbReference type="GO" id="GO:0016020">
    <property type="term" value="C:membrane"/>
    <property type="evidence" value="ECO:0007669"/>
    <property type="project" value="UniProtKB-SubCell"/>
</dbReference>
<gene>
    <name evidence="13" type="primary">rseP</name>
    <name evidence="13" type="ORF">H9863_09200</name>
</gene>
<dbReference type="AlphaFoldDB" id="A0A9D2ACV7"/>
<evidence type="ECO:0000259" key="12">
    <source>
        <dbReference type="SMART" id="SM00228"/>
    </source>
</evidence>
<evidence type="ECO:0000256" key="6">
    <source>
        <dbReference type="ARBA" id="ARBA00022801"/>
    </source>
</evidence>
<keyword evidence="5 11" id="KW-0812">Transmembrane</keyword>
<evidence type="ECO:0000256" key="7">
    <source>
        <dbReference type="ARBA" id="ARBA00022833"/>
    </source>
</evidence>
<reference evidence="13" key="1">
    <citation type="journal article" date="2021" name="PeerJ">
        <title>Extensive microbial diversity within the chicken gut microbiome revealed by metagenomics and culture.</title>
        <authorList>
            <person name="Gilroy R."/>
            <person name="Ravi A."/>
            <person name="Getino M."/>
            <person name="Pursley I."/>
            <person name="Horton D.L."/>
            <person name="Alikhan N.F."/>
            <person name="Baker D."/>
            <person name="Gharbi K."/>
            <person name="Hall N."/>
            <person name="Watson M."/>
            <person name="Adriaenssens E.M."/>
            <person name="Foster-Nyarko E."/>
            <person name="Jarju S."/>
            <person name="Secka A."/>
            <person name="Antonio M."/>
            <person name="Oren A."/>
            <person name="Chaudhuri R.R."/>
            <person name="La Ragione R."/>
            <person name="Hildebrand F."/>
            <person name="Pallen M.J."/>
        </authorList>
    </citation>
    <scope>NUCLEOTIDE SEQUENCE</scope>
    <source>
        <strain evidence="13">23274</strain>
    </source>
</reference>
<keyword evidence="10 11" id="KW-0472">Membrane</keyword>
<dbReference type="PANTHER" id="PTHR42837:SF2">
    <property type="entry name" value="MEMBRANE METALLOPROTEASE ARASP2, CHLOROPLASTIC-RELATED"/>
    <property type="match status" value="1"/>
</dbReference>
<protein>
    <recommendedName>
        <fullName evidence="11">Zinc metalloprotease</fullName>
        <ecNumber evidence="11">3.4.24.-</ecNumber>
    </recommendedName>
</protein>
<dbReference type="NCBIfam" id="TIGR00054">
    <property type="entry name" value="RIP metalloprotease RseP"/>
    <property type="match status" value="1"/>
</dbReference>
<evidence type="ECO:0000256" key="11">
    <source>
        <dbReference type="RuleBase" id="RU362031"/>
    </source>
</evidence>
<dbReference type="PANTHER" id="PTHR42837">
    <property type="entry name" value="REGULATOR OF SIGMA-E PROTEASE RSEP"/>
    <property type="match status" value="1"/>
</dbReference>
<feature type="transmembrane region" description="Helical" evidence="11">
    <location>
        <begin position="103"/>
        <end position="128"/>
    </location>
</feature>
<dbReference type="EMBL" id="DXFT01000180">
    <property type="protein sequence ID" value="HIX04270.1"/>
    <property type="molecule type" value="Genomic_DNA"/>
</dbReference>
<keyword evidence="6 11" id="KW-0378">Hydrolase</keyword>
<organism evidence="13 14">
    <name type="scientific">Candidatus Odoribacter faecigallinarum</name>
    <dbReference type="NCBI Taxonomy" id="2838706"/>
    <lineage>
        <taxon>Bacteria</taxon>
        <taxon>Pseudomonadati</taxon>
        <taxon>Bacteroidota</taxon>
        <taxon>Bacteroidia</taxon>
        <taxon>Bacteroidales</taxon>
        <taxon>Odoribacteraceae</taxon>
        <taxon>Odoribacter</taxon>
    </lineage>
</organism>
<evidence type="ECO:0000313" key="14">
    <source>
        <dbReference type="Proteomes" id="UP000824202"/>
    </source>
</evidence>
<comment type="similarity">
    <text evidence="3 11">Belongs to the peptidase M50B family.</text>
</comment>
<evidence type="ECO:0000313" key="13">
    <source>
        <dbReference type="EMBL" id="HIX04270.1"/>
    </source>
</evidence>
<proteinExistence type="inferred from homology"/>
<evidence type="ECO:0000256" key="4">
    <source>
        <dbReference type="ARBA" id="ARBA00022670"/>
    </source>
</evidence>
<dbReference type="InterPro" id="IPR004387">
    <property type="entry name" value="Pept_M50_Zn"/>
</dbReference>
<accession>A0A9D2ACV7</accession>
<dbReference type="CDD" id="cd06163">
    <property type="entry name" value="S2P-M50_PDZ_RseP-like"/>
    <property type="match status" value="1"/>
</dbReference>
<dbReference type="GO" id="GO:0004222">
    <property type="term" value="F:metalloendopeptidase activity"/>
    <property type="evidence" value="ECO:0007669"/>
    <property type="project" value="InterPro"/>
</dbReference>
<dbReference type="GO" id="GO:0006508">
    <property type="term" value="P:proteolysis"/>
    <property type="evidence" value="ECO:0007669"/>
    <property type="project" value="UniProtKB-KW"/>
</dbReference>
<evidence type="ECO:0000256" key="9">
    <source>
        <dbReference type="ARBA" id="ARBA00023049"/>
    </source>
</evidence>
<dbReference type="InterPro" id="IPR008915">
    <property type="entry name" value="Peptidase_M50"/>
</dbReference>
<keyword evidence="7 11" id="KW-0862">Zinc</keyword>
<keyword evidence="4" id="KW-0645">Protease</keyword>
<dbReference type="Pfam" id="PF02163">
    <property type="entry name" value="Peptidase_M50"/>
    <property type="match status" value="1"/>
</dbReference>
<feature type="transmembrane region" description="Helical" evidence="11">
    <location>
        <begin position="6"/>
        <end position="28"/>
    </location>
</feature>
<keyword evidence="11" id="KW-0479">Metal-binding</keyword>
<dbReference type="InterPro" id="IPR036034">
    <property type="entry name" value="PDZ_sf"/>
</dbReference>
<reference evidence="13" key="2">
    <citation type="submission" date="2021-04" db="EMBL/GenBank/DDBJ databases">
        <authorList>
            <person name="Gilroy R."/>
        </authorList>
    </citation>
    <scope>NUCLEOTIDE SEQUENCE</scope>
    <source>
        <strain evidence="13">23274</strain>
    </source>
</reference>
<dbReference type="EC" id="3.4.24.-" evidence="11"/>
<comment type="caution">
    <text evidence="13">The sequence shown here is derived from an EMBL/GenBank/DDBJ whole genome shotgun (WGS) entry which is preliminary data.</text>
</comment>
<comment type="cofactor">
    <cofactor evidence="1 11">
        <name>Zn(2+)</name>
        <dbReference type="ChEBI" id="CHEBI:29105"/>
    </cofactor>
</comment>